<evidence type="ECO:0000313" key="2">
    <source>
        <dbReference type="EMBL" id="RIH81408.1"/>
    </source>
</evidence>
<sequence>MRWFIHTNLAVLFTFAAMWVFSSAWAASTFVVTSTAYTSSVRETDSTPFITATGARTRFGIVAVSRDLLPTLPYGSQVRLEDLGTPSGRGRGQFNYLFRNTIFVVEDTMNRRFRWRMDIWMPNRTTAISFGVRKLRVTVVRLGRG</sequence>
<gene>
    <name evidence="2" type="ORF">Mterra_03176</name>
</gene>
<keyword evidence="1" id="KW-0732">Signal</keyword>
<dbReference type="EMBL" id="QXDL01000176">
    <property type="protein sequence ID" value="RIH81408.1"/>
    <property type="molecule type" value="Genomic_DNA"/>
</dbReference>
<dbReference type="AlphaFoldDB" id="A0A399EBT4"/>
<protein>
    <recommendedName>
        <fullName evidence="4">3D domain protein</fullName>
    </recommendedName>
</protein>
<organism evidence="2 3">
    <name type="scientific">Calidithermus terrae</name>
    <dbReference type="NCBI Taxonomy" id="1408545"/>
    <lineage>
        <taxon>Bacteria</taxon>
        <taxon>Thermotogati</taxon>
        <taxon>Deinococcota</taxon>
        <taxon>Deinococci</taxon>
        <taxon>Thermales</taxon>
        <taxon>Thermaceae</taxon>
        <taxon>Calidithermus</taxon>
    </lineage>
</organism>
<dbReference type="Proteomes" id="UP000265715">
    <property type="component" value="Unassembled WGS sequence"/>
</dbReference>
<keyword evidence="3" id="KW-1185">Reference proteome</keyword>
<feature type="signal peptide" evidence="1">
    <location>
        <begin position="1"/>
        <end position="26"/>
    </location>
</feature>
<evidence type="ECO:0008006" key="4">
    <source>
        <dbReference type="Google" id="ProtNLM"/>
    </source>
</evidence>
<comment type="caution">
    <text evidence="2">The sequence shown here is derived from an EMBL/GenBank/DDBJ whole genome shotgun (WGS) entry which is preliminary data.</text>
</comment>
<name>A0A399EBT4_9DEIN</name>
<feature type="chain" id="PRO_5017337882" description="3D domain protein" evidence="1">
    <location>
        <begin position="27"/>
        <end position="145"/>
    </location>
</feature>
<dbReference type="CDD" id="cd22784">
    <property type="entry name" value="DPBB_MltA_YuiC-like"/>
    <property type="match status" value="1"/>
</dbReference>
<evidence type="ECO:0000313" key="3">
    <source>
        <dbReference type="Proteomes" id="UP000265715"/>
    </source>
</evidence>
<evidence type="ECO:0000256" key="1">
    <source>
        <dbReference type="SAM" id="SignalP"/>
    </source>
</evidence>
<reference evidence="2 3" key="1">
    <citation type="submission" date="2018-08" db="EMBL/GenBank/DDBJ databases">
        <title>Meiothermus terrae DSM 26712 genome sequencing project.</title>
        <authorList>
            <person name="Da Costa M.S."/>
            <person name="Albuquerque L."/>
            <person name="Raposo P."/>
            <person name="Froufe H.J.C."/>
            <person name="Barroso C.S."/>
            <person name="Egas C."/>
        </authorList>
    </citation>
    <scope>NUCLEOTIDE SEQUENCE [LARGE SCALE GENOMIC DNA]</scope>
    <source>
        <strain evidence="2 3">DSM 26712</strain>
    </source>
</reference>
<accession>A0A399EBT4</accession>
<proteinExistence type="predicted"/>